<dbReference type="InParanoid" id="A0A409X018"/>
<proteinExistence type="predicted"/>
<evidence type="ECO:0000313" key="1">
    <source>
        <dbReference type="EMBL" id="PPQ84059.1"/>
    </source>
</evidence>
<dbReference type="AlphaFoldDB" id="A0A409X018"/>
<sequence>MQPQILVRDLHGEVERRRFVYPVDGVHVAVFVREDVLEDVRGAVGYAVGVGVMGLRRGDG</sequence>
<protein>
    <submittedName>
        <fullName evidence="1">Uncharacterized protein</fullName>
    </submittedName>
</protein>
<keyword evidence="2" id="KW-1185">Reference proteome</keyword>
<dbReference type="EMBL" id="NHYE01004535">
    <property type="protein sequence ID" value="PPQ84059.1"/>
    <property type="molecule type" value="Genomic_DNA"/>
</dbReference>
<reference evidence="1 2" key="1">
    <citation type="journal article" date="2018" name="Evol. Lett.">
        <title>Horizontal gene cluster transfer increased hallucinogenic mushroom diversity.</title>
        <authorList>
            <person name="Reynolds H.T."/>
            <person name="Vijayakumar V."/>
            <person name="Gluck-Thaler E."/>
            <person name="Korotkin H.B."/>
            <person name="Matheny P.B."/>
            <person name="Slot J.C."/>
        </authorList>
    </citation>
    <scope>NUCLEOTIDE SEQUENCE [LARGE SCALE GENOMIC DNA]</scope>
    <source>
        <strain evidence="1 2">SRW20</strain>
    </source>
</reference>
<organism evidence="1 2">
    <name type="scientific">Gymnopilus dilepis</name>
    <dbReference type="NCBI Taxonomy" id="231916"/>
    <lineage>
        <taxon>Eukaryota</taxon>
        <taxon>Fungi</taxon>
        <taxon>Dikarya</taxon>
        <taxon>Basidiomycota</taxon>
        <taxon>Agaricomycotina</taxon>
        <taxon>Agaricomycetes</taxon>
        <taxon>Agaricomycetidae</taxon>
        <taxon>Agaricales</taxon>
        <taxon>Agaricineae</taxon>
        <taxon>Hymenogastraceae</taxon>
        <taxon>Gymnopilus</taxon>
    </lineage>
</organism>
<comment type="caution">
    <text evidence="1">The sequence shown here is derived from an EMBL/GenBank/DDBJ whole genome shotgun (WGS) entry which is preliminary data.</text>
</comment>
<dbReference type="Proteomes" id="UP000284706">
    <property type="component" value="Unassembled WGS sequence"/>
</dbReference>
<name>A0A409X018_9AGAR</name>
<accession>A0A409X018</accession>
<gene>
    <name evidence="1" type="ORF">CVT26_013952</name>
</gene>
<evidence type="ECO:0000313" key="2">
    <source>
        <dbReference type="Proteomes" id="UP000284706"/>
    </source>
</evidence>